<proteinExistence type="predicted"/>
<dbReference type="EMBL" id="CP002305">
    <property type="protein sequence ID" value="ADQ18863.1"/>
    <property type="molecule type" value="Genomic_DNA"/>
</dbReference>
<dbReference type="Proteomes" id="UP000007435">
    <property type="component" value="Chromosome"/>
</dbReference>
<evidence type="ECO:0000313" key="2">
    <source>
        <dbReference type="EMBL" id="ADQ18863.1"/>
    </source>
</evidence>
<reference key="1">
    <citation type="submission" date="2010-11" db="EMBL/GenBank/DDBJ databases">
        <title>The complete genome of Leadbetterella byssophila DSM 17132.</title>
        <authorList>
            <consortium name="US DOE Joint Genome Institute (JGI-PGF)"/>
            <person name="Lucas S."/>
            <person name="Copeland A."/>
            <person name="Lapidus A."/>
            <person name="Glavina del Rio T."/>
            <person name="Dalin E."/>
            <person name="Tice H."/>
            <person name="Bruce D."/>
            <person name="Goodwin L."/>
            <person name="Pitluck S."/>
            <person name="Kyrpides N."/>
            <person name="Mavromatis K."/>
            <person name="Ivanova N."/>
            <person name="Teshima H."/>
            <person name="Brettin T."/>
            <person name="Detter J.C."/>
            <person name="Han C."/>
            <person name="Tapia R."/>
            <person name="Land M."/>
            <person name="Hauser L."/>
            <person name="Markowitz V."/>
            <person name="Cheng J.-F."/>
            <person name="Hugenholtz P."/>
            <person name="Woyke T."/>
            <person name="Wu D."/>
            <person name="Tindall B."/>
            <person name="Pomrenke H.G."/>
            <person name="Brambilla E."/>
            <person name="Klenk H.-P."/>
            <person name="Eisen J.A."/>
        </authorList>
    </citation>
    <scope>NUCLEOTIDE SEQUENCE [LARGE SCALE GENOMIC DNA]</scope>
    <source>
        <strain>DSM 17132</strain>
    </source>
</reference>
<feature type="domain" description="Gcp-like" evidence="1">
    <location>
        <begin position="32"/>
        <end position="145"/>
    </location>
</feature>
<evidence type="ECO:0000259" key="1">
    <source>
        <dbReference type="Pfam" id="PF00814"/>
    </source>
</evidence>
<protein>
    <submittedName>
        <fullName evidence="2">Peptidase M22 glycoprotease</fullName>
    </submittedName>
</protein>
<dbReference type="Gene3D" id="3.30.420.40">
    <property type="match status" value="2"/>
</dbReference>
<dbReference type="eggNOG" id="COG1214">
    <property type="taxonomic scope" value="Bacteria"/>
</dbReference>
<keyword evidence="3" id="KW-1185">Reference proteome</keyword>
<dbReference type="RefSeq" id="WP_013409890.1">
    <property type="nucleotide sequence ID" value="NC_014655.1"/>
</dbReference>
<dbReference type="InterPro" id="IPR022496">
    <property type="entry name" value="T6A_TsaB"/>
</dbReference>
<accession>E4RVV3</accession>
<dbReference type="STRING" id="649349.Lbys_3202"/>
<dbReference type="HOGENOM" id="CLU_064886_1_0_10"/>
<dbReference type="InterPro" id="IPR000905">
    <property type="entry name" value="Gcp-like_dom"/>
</dbReference>
<name>E4RVV3_LEAB4</name>
<dbReference type="AlphaFoldDB" id="E4RVV3"/>
<dbReference type="GO" id="GO:0002949">
    <property type="term" value="P:tRNA threonylcarbamoyladenosine modification"/>
    <property type="evidence" value="ECO:0007669"/>
    <property type="project" value="InterPro"/>
</dbReference>
<dbReference type="SUPFAM" id="SSF53067">
    <property type="entry name" value="Actin-like ATPase domain"/>
    <property type="match status" value="2"/>
</dbReference>
<dbReference type="CDD" id="cd24032">
    <property type="entry name" value="ASKHA_NBD_TsaB"/>
    <property type="match status" value="1"/>
</dbReference>
<dbReference type="InterPro" id="IPR043129">
    <property type="entry name" value="ATPase_NBD"/>
</dbReference>
<evidence type="ECO:0000313" key="3">
    <source>
        <dbReference type="Proteomes" id="UP000007435"/>
    </source>
</evidence>
<dbReference type="OrthoDB" id="9784166at2"/>
<dbReference type="NCBIfam" id="TIGR03725">
    <property type="entry name" value="T6A_YeaZ"/>
    <property type="match status" value="1"/>
</dbReference>
<dbReference type="PANTHER" id="PTHR11735">
    <property type="entry name" value="TRNA N6-ADENOSINE THREONYLCARBAMOYLTRANSFERASE"/>
    <property type="match status" value="1"/>
</dbReference>
<sequence>MILAIDASTTGCSVAVFLEGKVVVSLESKKDRSAAESLTLMIEKVLDLSACKREDLKAVAVAKGPGSYTGLRIAVSTAKGLAFALGIPLLSYGTLDALCYAIPYVDAVDFLCPMIDARRMEVFCGFYDAKTKELVQDISAELVDENSFSDILSKGKVLFFGEGSAKCKGVILHENAVFLEEVIYPEARTACKMVSEKMEKGEFEDLTSFEPFYLKEYMFKK</sequence>
<reference evidence="2 3" key="2">
    <citation type="journal article" date="2011" name="Stand. Genomic Sci.">
        <title>Complete genome sequence of Leadbetterella byssophila type strain (4M15).</title>
        <authorList>
            <person name="Abt B."/>
            <person name="Teshima H."/>
            <person name="Lucas S."/>
            <person name="Lapidus A."/>
            <person name="Del Rio T.G."/>
            <person name="Nolan M."/>
            <person name="Tice H."/>
            <person name="Cheng J.F."/>
            <person name="Pitluck S."/>
            <person name="Liolios K."/>
            <person name="Pagani I."/>
            <person name="Ivanova N."/>
            <person name="Mavromatis K."/>
            <person name="Pati A."/>
            <person name="Tapia R."/>
            <person name="Han C."/>
            <person name="Goodwin L."/>
            <person name="Chen A."/>
            <person name="Palaniappan K."/>
            <person name="Land M."/>
            <person name="Hauser L."/>
            <person name="Chang Y.J."/>
            <person name="Jeffries C.D."/>
            <person name="Rohde M."/>
            <person name="Goker M."/>
            <person name="Tindall B.J."/>
            <person name="Detter J.C."/>
            <person name="Woyke T."/>
            <person name="Bristow J."/>
            <person name="Eisen J.A."/>
            <person name="Markowitz V."/>
            <person name="Hugenholtz P."/>
            <person name="Klenk H.P."/>
            <person name="Kyrpides N.C."/>
        </authorList>
    </citation>
    <scope>NUCLEOTIDE SEQUENCE [LARGE SCALE GENOMIC DNA]</scope>
    <source>
        <strain evidence="3">DSM 17132 / JCM 16389 / KACC 11308 / NBRC 106382 / 4M15</strain>
    </source>
</reference>
<dbReference type="Pfam" id="PF00814">
    <property type="entry name" value="TsaD"/>
    <property type="match status" value="1"/>
</dbReference>
<organism evidence="2 3">
    <name type="scientific">Leadbetterella byssophila (strain DSM 17132 / JCM 16389 / KACC 11308 / NBRC 106382 / 4M15)</name>
    <dbReference type="NCBI Taxonomy" id="649349"/>
    <lineage>
        <taxon>Bacteria</taxon>
        <taxon>Pseudomonadati</taxon>
        <taxon>Bacteroidota</taxon>
        <taxon>Cytophagia</taxon>
        <taxon>Cytophagales</taxon>
        <taxon>Leadbetterellaceae</taxon>
        <taxon>Leadbetterella</taxon>
    </lineage>
</organism>
<dbReference type="GO" id="GO:0005829">
    <property type="term" value="C:cytosol"/>
    <property type="evidence" value="ECO:0007669"/>
    <property type="project" value="TreeGrafter"/>
</dbReference>
<gene>
    <name evidence="2" type="ordered locus">Lbys_3202</name>
</gene>
<dbReference type="PANTHER" id="PTHR11735:SF11">
    <property type="entry name" value="TRNA THREONYLCARBAMOYLADENOSINE BIOSYNTHESIS PROTEIN TSAB"/>
    <property type="match status" value="1"/>
</dbReference>
<dbReference type="KEGG" id="lby:Lbys_3202"/>